<name>A0A554VC03_9FLAO</name>
<dbReference type="OrthoDB" id="7403807at2"/>
<feature type="domain" description="Fibronectin type-III" evidence="5">
    <location>
        <begin position="484"/>
        <end position="583"/>
    </location>
</feature>
<dbReference type="SMART" id="SM00606">
    <property type="entry name" value="CBD_IV"/>
    <property type="match status" value="1"/>
</dbReference>
<reference evidence="7 8" key="1">
    <citation type="submission" date="2019-07" db="EMBL/GenBank/DDBJ databases">
        <title>The draft genome sequence of Aquimarina algiphila M91.</title>
        <authorList>
            <person name="Meng X."/>
        </authorList>
    </citation>
    <scope>NUCLEOTIDE SEQUENCE [LARGE SCALE GENOMIC DNA]</scope>
    <source>
        <strain evidence="7 8">M91</strain>
    </source>
</reference>
<dbReference type="InterPro" id="IPR005084">
    <property type="entry name" value="CBM6"/>
</dbReference>
<organism evidence="7 8">
    <name type="scientific">Aquimarina algiphila</name>
    <dbReference type="NCBI Taxonomy" id="2047982"/>
    <lineage>
        <taxon>Bacteria</taxon>
        <taxon>Pseudomonadati</taxon>
        <taxon>Bacteroidota</taxon>
        <taxon>Flavobacteriia</taxon>
        <taxon>Flavobacteriales</taxon>
        <taxon>Flavobacteriaceae</taxon>
        <taxon>Aquimarina</taxon>
    </lineage>
</organism>
<dbReference type="Pfam" id="PF03422">
    <property type="entry name" value="CBM_6"/>
    <property type="match status" value="1"/>
</dbReference>
<dbReference type="Pfam" id="PF24517">
    <property type="entry name" value="CBM96"/>
    <property type="match status" value="1"/>
</dbReference>
<evidence type="ECO:0000259" key="5">
    <source>
        <dbReference type="PROSITE" id="PS50853"/>
    </source>
</evidence>
<dbReference type="InterPro" id="IPR013783">
    <property type="entry name" value="Ig-like_fold"/>
</dbReference>
<dbReference type="Pfam" id="PF18962">
    <property type="entry name" value="Por_Secre_tail"/>
    <property type="match status" value="1"/>
</dbReference>
<comment type="caution">
    <text evidence="7">The sequence shown here is derived from an EMBL/GenBank/DDBJ whole genome shotgun (WGS) entry which is preliminary data.</text>
</comment>
<accession>A0A554VC03</accession>
<dbReference type="InterPro" id="IPR055372">
    <property type="entry name" value="CBM96"/>
</dbReference>
<comment type="subcellular location">
    <subcellularLocation>
        <location evidence="1">Secreted</location>
    </subcellularLocation>
</comment>
<dbReference type="SUPFAM" id="SSF49265">
    <property type="entry name" value="Fibronectin type III"/>
    <property type="match status" value="1"/>
</dbReference>
<dbReference type="Gene3D" id="2.60.120.1620">
    <property type="match status" value="1"/>
</dbReference>
<evidence type="ECO:0000256" key="4">
    <source>
        <dbReference type="SAM" id="MobiDB-lite"/>
    </source>
</evidence>
<dbReference type="RefSeq" id="WP_143918690.1">
    <property type="nucleotide sequence ID" value="NZ_VLNR01000087.1"/>
</dbReference>
<feature type="region of interest" description="Disordered" evidence="4">
    <location>
        <begin position="161"/>
        <end position="184"/>
    </location>
</feature>
<gene>
    <name evidence="7" type="ORF">FOF46_27360</name>
</gene>
<dbReference type="GO" id="GO:0005576">
    <property type="term" value="C:extracellular region"/>
    <property type="evidence" value="ECO:0007669"/>
    <property type="project" value="UniProtKB-SubCell"/>
</dbReference>
<keyword evidence="2" id="KW-0964">Secreted</keyword>
<dbReference type="InterPro" id="IPR006584">
    <property type="entry name" value="Cellulose-bd_IV"/>
</dbReference>
<keyword evidence="8" id="KW-1185">Reference proteome</keyword>
<feature type="domain" description="CBM6" evidence="6">
    <location>
        <begin position="349"/>
        <end position="471"/>
    </location>
</feature>
<dbReference type="InterPro" id="IPR041437">
    <property type="entry name" value="GH115_C"/>
</dbReference>
<feature type="non-terminal residue" evidence="7">
    <location>
        <position position="1"/>
    </location>
</feature>
<evidence type="ECO:0000256" key="1">
    <source>
        <dbReference type="ARBA" id="ARBA00004613"/>
    </source>
</evidence>
<sequence length="825" mass="87839">NNVKANTRYFLLDDGNAGWNDGWGDHGPWSTPMYRNRSNSFVDQAKNSPNSVAKTLWTEADRIFNNYFPNGFPHDWSFFFTDGVDYSDCVENWWIFEIGSNADTHDKFWSRYVMNTTSNPGPDPTPCTGKTFEEKNGVAAIEAEDFVKQSKTKDREWFIIGSGGNGSTPNPDPDPGHQGAASGGKYVELLPDTRVTHGDPLVPGVSFSDAPGVAAVLDYKVKFNSPGKYFVWVRAYSTGSEDNGIHVGIDGTWPDSGKKMQWCAGKNAWTWESKQRTNANHCGVAQQIFINVPTAGIHTISFSMREDGFEMDKFILSKAYTKPSGAGANPIAANCDNPNPNPTSIAIPGTIQVENFVAKNGGVKAENTPGGGQNLGFITNNNYTEYNINVANAGIYKMDAFVSSNGVGGNIVASVAGNNLASLTVPVNNDWHNYSTPVSGNLNLAAGTQKIRFTYTGTAGFLFNFDRAVLTLTTPTGSANCSTAPTNLAIASATNTSVTISYNNTANDTRTFELRAFPKGGFSGNINSGGVGFAAGAAGSTSITMNGLQNGTSYDFVLRALCSGGTPGASPLAPTIVGSTTGGTSATTPQTTTLSAIDDAFLQGNTRYNSSILRTESGKRVSYLKFDVSGINGPITAATLKLTVSGDSGNGNIEVNLGNSNNWTEANLNTANAPAKGVLLGNLNKTYSLNQAQNFTLSNLAISGNFLSLVVTQTGGNDVSFASDENANGKPVLTITYDAPASAKIALDTSKTMVYPNPAVNELQVLGIAKHDVISVRDLSGRTVIRENTSTTKNMKLDVSNLQKGVYFLTIKNNSKSTTLRFMKN</sequence>
<dbReference type="Pfam" id="PF00041">
    <property type="entry name" value="fn3"/>
    <property type="match status" value="1"/>
</dbReference>
<dbReference type="Proteomes" id="UP000318833">
    <property type="component" value="Unassembled WGS sequence"/>
</dbReference>
<dbReference type="EMBL" id="VLNR01000087">
    <property type="protein sequence ID" value="TSE04159.1"/>
    <property type="molecule type" value="Genomic_DNA"/>
</dbReference>
<dbReference type="InterPro" id="IPR008979">
    <property type="entry name" value="Galactose-bd-like_sf"/>
</dbReference>
<dbReference type="NCBIfam" id="TIGR04183">
    <property type="entry name" value="Por_Secre_tail"/>
    <property type="match status" value="1"/>
</dbReference>
<protein>
    <submittedName>
        <fullName evidence="7">Carbohydrate-binding protein</fullName>
    </submittedName>
</protein>
<proteinExistence type="predicted"/>
<dbReference type="PROSITE" id="PS50853">
    <property type="entry name" value="FN3"/>
    <property type="match status" value="1"/>
</dbReference>
<dbReference type="PROSITE" id="PS51175">
    <property type="entry name" value="CBM6"/>
    <property type="match status" value="1"/>
</dbReference>
<dbReference type="CDD" id="cd04080">
    <property type="entry name" value="CBM6_cellulase-like"/>
    <property type="match status" value="1"/>
</dbReference>
<evidence type="ECO:0000259" key="6">
    <source>
        <dbReference type="PROSITE" id="PS51175"/>
    </source>
</evidence>
<dbReference type="SUPFAM" id="SSF49785">
    <property type="entry name" value="Galactose-binding domain-like"/>
    <property type="match status" value="1"/>
</dbReference>
<dbReference type="Gene3D" id="2.60.40.10">
    <property type="entry name" value="Immunoglobulins"/>
    <property type="match status" value="1"/>
</dbReference>
<dbReference type="Pfam" id="PF17829">
    <property type="entry name" value="GH115_C"/>
    <property type="match status" value="1"/>
</dbReference>
<dbReference type="GO" id="GO:0030246">
    <property type="term" value="F:carbohydrate binding"/>
    <property type="evidence" value="ECO:0007669"/>
    <property type="project" value="InterPro"/>
</dbReference>
<dbReference type="Gene3D" id="2.60.120.260">
    <property type="entry name" value="Galactose-binding domain-like"/>
    <property type="match status" value="1"/>
</dbReference>
<dbReference type="AlphaFoldDB" id="A0A554VC03"/>
<dbReference type="InterPro" id="IPR026444">
    <property type="entry name" value="Secre_tail"/>
</dbReference>
<evidence type="ECO:0000313" key="7">
    <source>
        <dbReference type="EMBL" id="TSE04159.1"/>
    </source>
</evidence>
<dbReference type="InterPro" id="IPR036116">
    <property type="entry name" value="FN3_sf"/>
</dbReference>
<dbReference type="InterPro" id="IPR003961">
    <property type="entry name" value="FN3_dom"/>
</dbReference>
<evidence type="ECO:0000313" key="8">
    <source>
        <dbReference type="Proteomes" id="UP000318833"/>
    </source>
</evidence>
<evidence type="ECO:0000256" key="3">
    <source>
        <dbReference type="ARBA" id="ARBA00022729"/>
    </source>
</evidence>
<evidence type="ECO:0000256" key="2">
    <source>
        <dbReference type="ARBA" id="ARBA00022525"/>
    </source>
</evidence>
<keyword evidence="3" id="KW-0732">Signal</keyword>